<protein>
    <submittedName>
        <fullName evidence="1">Uncharacterized protein</fullName>
    </submittedName>
</protein>
<organism evidence="1 2">
    <name type="scientific">Aristaeella lactis</name>
    <dbReference type="NCBI Taxonomy" id="3046383"/>
    <lineage>
        <taxon>Bacteria</taxon>
        <taxon>Bacillati</taxon>
        <taxon>Bacillota</taxon>
        <taxon>Clostridia</taxon>
        <taxon>Eubacteriales</taxon>
        <taxon>Aristaeellaceae</taxon>
        <taxon>Aristaeella</taxon>
    </lineage>
</organism>
<proteinExistence type="predicted"/>
<name>A0AC61PKN9_9FIRM</name>
<gene>
    <name evidence="1" type="ORF">SAMN06297397_1370</name>
</gene>
<reference evidence="1" key="1">
    <citation type="submission" date="2017-04" db="EMBL/GenBank/DDBJ databases">
        <authorList>
            <person name="Varghese N."/>
            <person name="Submissions S."/>
        </authorList>
    </citation>
    <scope>NUCLEOTIDE SEQUENCE</scope>
    <source>
        <strain evidence="1">WTE2008</strain>
    </source>
</reference>
<evidence type="ECO:0000313" key="1">
    <source>
        <dbReference type="EMBL" id="SMC54666.1"/>
    </source>
</evidence>
<comment type="caution">
    <text evidence="1">The sequence shown here is derived from an EMBL/GenBank/DDBJ whole genome shotgun (WGS) entry which is preliminary data.</text>
</comment>
<evidence type="ECO:0000313" key="2">
    <source>
        <dbReference type="Proteomes" id="UP000192328"/>
    </source>
</evidence>
<accession>A0AC61PKN9</accession>
<keyword evidence="2" id="KW-1185">Reference proteome</keyword>
<dbReference type="Proteomes" id="UP000192328">
    <property type="component" value="Unassembled WGS sequence"/>
</dbReference>
<dbReference type="EMBL" id="FWXZ01000002">
    <property type="protein sequence ID" value="SMC54666.1"/>
    <property type="molecule type" value="Genomic_DNA"/>
</dbReference>
<sequence length="81" mass="8852">MIKDILSVFGGALWLIVRFILIIALSVAAVYCVGTLGFFPFIWEGLKRLGIAAACIGLVVLLIRSGRDKDDEGPMPDDFRP</sequence>